<evidence type="ECO:0000259" key="4">
    <source>
        <dbReference type="SMART" id="SM00853"/>
    </source>
</evidence>
<dbReference type="CDD" id="cd03484">
    <property type="entry name" value="MutL_Trans_hPMS_2_like"/>
    <property type="match status" value="1"/>
</dbReference>
<sequence length="1657" mass="187147">MPITSIDATDVNKLTSGQVIIEIQSVVKELVDNSLDAGSKQIEIVFNNYGIKGIDVIDNGKGIDKDDYEALCLKHHTSKLSSFEDLESVSTLGFRGEALASLCAVARVKITTCSSSTYPKEATLEYDSMGKLTSQKMTVSGKKGTSVSVHDLFYGLPVRQKYFAKNAKKEYSKALSLLVGYLLLYTDVRFVVYQISGNTGKKSMVMGTQGRGASVFDTLVSVYGSNGAHGLVPIDIATENIEARFKLGMTSVPVSLKFRLKGLISDYSFGMGRGASDRQFLYVNKRPVVHKKFTKILNEVYKTFNHTQSPVFVLDIEIDQTFVDINVTPDKRSVMVQNEDLLSEVLREEVTKFYDGMHNMVPKSDLGVVRLGSSSEVLDGKRKASSDSFADADKSKRLKQITSRSLTQTFSSNSDNISKDAGSNSSPAVDMHEGEEAEGEEPGEEQESQREKEENQEEQDEDDREEVVQVDEEDDEGEANKLEEERPENYSENVSPSRESSEVPDSYDEVDQDSSESTGDMRHEAPQVELNPDQREHDYAASEDAVEVINVTMGGDDIHVSDDAADDSFLLTEEAQLFVQQDETIDGDNTGVTSDHESNKSITKPSQEEANASVCATDEGENSDHEGHHCKHSLHDETFEVDESQLPTNSVGSALGPADRPLTSPGKKTSYSEPVKGISRVLKLDKYDLSCCIQPVPAIKKEKIKQEKATLVNVHDVREKLVIQKSDFPLMEVVGQFNLGFIVVKHEERLFIVDQHASDEIFNYERLHRSLSLRAQPLVIPRVLELSPIDEMLVLDQQEQLRKNGFVVREAQQQEPGKRVELVAVPVSKNVVFDDSDLHELVQRLHDVGPTQKSIVRCNKDRLDHIRRKNKEKLHLDPSEPSNKPTSSSDTHSGKRSSDRNPVFASESTLRSRKPSNGVQMPPSVFTNSSENFRSQVYSALFSDLNNNDISVIRDMQRTELKPWQDLSTMFESSVAPDLPDLSMENAYWPTHLDFGASGYIEPQVNMGAERSDFGIPSHYTDSNHAETSSFKFDCNSSNESSPQIYDKLKREISPSINDEFKSGHKRRSPSQFPRTVVPPSLKNPFLENALRGLKNGRVDVREFTNDKFTAIIQPVWREQLYQQFWLAIFNQASILNLYFVYFIDKAVNISKRAAQIIVNREFEISNQSSASSTSTSSSPLSNQSLSPASSGNRYSDFFYNPDDLKRLNRLSYVTYGRLLRALRESTANYHQEYPIKMSMFSAWACFWNTSSDVSTLCMMFTGALTLATRLLADASTIDDVSMAVRQEIMILNLHSTASIIPDFSITAITELSNTFSSYKRIVSDLLYNHENGLVKYEPITMETLQNPIFKHNIQEMSSFLKKLQHEYIPQMRTIDHHFKNLHGIDPMVEDYKFVSPTLIYNLTYDWFRVFRGDKFSMIPNTSILNRVLSLFFHALGRAMAQSIPPIRCVMLLDPCYVIAPMYGFEVPQPRYEYMNEFEALYSIDMGLVRMIKFFEYRQALFGYHIGHTLVSDYIHHVAEMAPADFEYKDIVRLGLDKLRVAEMQPANLITGTLEVQNFPIFDDISHDSQCCHALRQELDRQAVARRTEPWTFNYEKGLSNHDFQPEKVLEVYMRKRQAESMTQISPGLEELRVFGELFSKSGNELINAINKNKMAV</sequence>
<keyword evidence="2" id="KW-0227">DNA damage</keyword>
<dbReference type="Pfam" id="PF08676">
    <property type="entry name" value="MutL_C"/>
    <property type="match status" value="1"/>
</dbReference>
<feature type="compositionally biased region" description="Polar residues" evidence="3">
    <location>
        <begin position="600"/>
        <end position="610"/>
    </location>
</feature>
<dbReference type="Gene3D" id="3.30.1540.20">
    <property type="entry name" value="MutL, C-terminal domain, dimerisation subdomain"/>
    <property type="match status" value="1"/>
</dbReference>
<dbReference type="InterPro" id="IPR020568">
    <property type="entry name" value="Ribosomal_Su5_D2-typ_SF"/>
</dbReference>
<evidence type="ECO:0008006" key="8">
    <source>
        <dbReference type="Google" id="ProtNLM"/>
    </source>
</evidence>
<dbReference type="SUPFAM" id="SSF118116">
    <property type="entry name" value="DNA mismatch repair protein MutL"/>
    <property type="match status" value="1"/>
</dbReference>
<feature type="compositionally biased region" description="Basic and acidic residues" evidence="3">
    <location>
        <begin position="478"/>
        <end position="489"/>
    </location>
</feature>
<feature type="compositionally biased region" description="Acidic residues" evidence="3">
    <location>
        <begin position="505"/>
        <end position="514"/>
    </location>
</feature>
<feature type="domain" description="MutL C-terminal dimerisation" evidence="4">
    <location>
        <begin position="733"/>
        <end position="862"/>
    </location>
</feature>
<feature type="region of interest" description="Disordered" evidence="3">
    <location>
        <begin position="867"/>
        <end position="928"/>
    </location>
</feature>
<feature type="compositionally biased region" description="Polar residues" evidence="3">
    <location>
        <begin position="403"/>
        <end position="427"/>
    </location>
</feature>
<dbReference type="InterPro" id="IPR042120">
    <property type="entry name" value="MutL_C_dimsub"/>
</dbReference>
<dbReference type="SMART" id="SM00853">
    <property type="entry name" value="MutL_C"/>
    <property type="match status" value="1"/>
</dbReference>
<dbReference type="InterPro" id="IPR014762">
    <property type="entry name" value="DNA_mismatch_repair_CS"/>
</dbReference>
<dbReference type="InterPro" id="IPR013507">
    <property type="entry name" value="DNA_mismatch_S5_2-like"/>
</dbReference>
<dbReference type="Gene3D" id="3.30.230.10">
    <property type="match status" value="1"/>
</dbReference>
<dbReference type="CDD" id="cd16926">
    <property type="entry name" value="HATPase_MutL-MLH-PMS-like"/>
    <property type="match status" value="1"/>
</dbReference>
<feature type="region of interest" description="Disordered" evidence="3">
    <location>
        <begin position="584"/>
        <end position="630"/>
    </location>
</feature>
<feature type="domain" description="DNA mismatch repair protein S5" evidence="5">
    <location>
        <begin position="219"/>
        <end position="355"/>
    </location>
</feature>
<dbReference type="PROSITE" id="PS00058">
    <property type="entry name" value="DNA_MISMATCH_REPAIR_1"/>
    <property type="match status" value="1"/>
</dbReference>
<dbReference type="Pfam" id="PF13589">
    <property type="entry name" value="HATPase_c_3"/>
    <property type="match status" value="1"/>
</dbReference>
<evidence type="ECO:0000256" key="3">
    <source>
        <dbReference type="SAM" id="MobiDB-lite"/>
    </source>
</evidence>
<accession>A0ABX8I2K4</accession>
<dbReference type="Proteomes" id="UP000825434">
    <property type="component" value="Chromosome 2"/>
</dbReference>
<protein>
    <recommendedName>
        <fullName evidence="8">DNA mismatch repair protein</fullName>
    </recommendedName>
</protein>
<dbReference type="SMART" id="SM01340">
    <property type="entry name" value="DNA_mis_repair"/>
    <property type="match status" value="1"/>
</dbReference>
<dbReference type="SUPFAM" id="SSF54211">
    <property type="entry name" value="Ribosomal protein S5 domain 2-like"/>
    <property type="match status" value="1"/>
</dbReference>
<dbReference type="EMBL" id="CP076662">
    <property type="protein sequence ID" value="QWU87202.1"/>
    <property type="molecule type" value="Genomic_DNA"/>
</dbReference>
<feature type="compositionally biased region" description="Acidic residues" evidence="3">
    <location>
        <begin position="433"/>
        <end position="446"/>
    </location>
</feature>
<dbReference type="Gene3D" id="3.30.1370.100">
    <property type="entry name" value="MutL, C-terminal domain, regulatory subdomain"/>
    <property type="match status" value="1"/>
</dbReference>
<evidence type="ECO:0000313" key="6">
    <source>
        <dbReference type="EMBL" id="QWU87202.1"/>
    </source>
</evidence>
<feature type="region of interest" description="Disordered" evidence="3">
    <location>
        <begin position="642"/>
        <end position="672"/>
    </location>
</feature>
<dbReference type="InterPro" id="IPR038973">
    <property type="entry name" value="MutL/Mlh/Pms-like"/>
</dbReference>
<organism evidence="6 7">
    <name type="scientific">Candidozyma haemuli</name>
    <dbReference type="NCBI Taxonomy" id="45357"/>
    <lineage>
        <taxon>Eukaryota</taxon>
        <taxon>Fungi</taxon>
        <taxon>Dikarya</taxon>
        <taxon>Ascomycota</taxon>
        <taxon>Saccharomycotina</taxon>
        <taxon>Pichiomycetes</taxon>
        <taxon>Metschnikowiaceae</taxon>
        <taxon>Candidozyma</taxon>
    </lineage>
</organism>
<keyword evidence="7" id="KW-1185">Reference proteome</keyword>
<evidence type="ECO:0000256" key="2">
    <source>
        <dbReference type="ARBA" id="ARBA00022763"/>
    </source>
</evidence>
<dbReference type="PANTHER" id="PTHR10073:SF52">
    <property type="entry name" value="MISMATCH REPAIR ENDONUCLEASE PMS2"/>
    <property type="match status" value="1"/>
</dbReference>
<feature type="region of interest" description="Disordered" evidence="3">
    <location>
        <begin position="403"/>
        <end position="544"/>
    </location>
</feature>
<dbReference type="InterPro" id="IPR002099">
    <property type="entry name" value="MutL/Mlh/PMS"/>
</dbReference>
<evidence type="ECO:0000313" key="7">
    <source>
        <dbReference type="Proteomes" id="UP000825434"/>
    </source>
</evidence>
<dbReference type="Gene3D" id="3.30.565.10">
    <property type="entry name" value="Histidine kinase-like ATPase, C-terminal domain"/>
    <property type="match status" value="1"/>
</dbReference>
<dbReference type="NCBIfam" id="TIGR00585">
    <property type="entry name" value="mutl"/>
    <property type="match status" value="1"/>
</dbReference>
<proteinExistence type="inferred from homology"/>
<feature type="compositionally biased region" description="Basic and acidic residues" evidence="3">
    <location>
        <begin position="519"/>
        <end position="540"/>
    </location>
</feature>
<feature type="region of interest" description="Disordered" evidence="3">
    <location>
        <begin position="1170"/>
        <end position="1191"/>
    </location>
</feature>
<feature type="compositionally biased region" description="Acidic residues" evidence="3">
    <location>
        <begin position="454"/>
        <end position="477"/>
    </location>
</feature>
<reference evidence="6 7" key="1">
    <citation type="submission" date="2021-06" db="EMBL/GenBank/DDBJ databases">
        <title>Candida outbreak in Lebanon.</title>
        <authorList>
            <person name="Finianos M."/>
        </authorList>
    </citation>
    <scope>NUCLEOTIDE SEQUENCE [LARGE SCALE GENOMIC DNA]</scope>
    <source>
        <strain evidence="6">CA3LBN</strain>
    </source>
</reference>
<name>A0ABX8I2K4_9ASCO</name>
<comment type="similarity">
    <text evidence="1">Belongs to the DNA mismatch repair MutL/HexB family.</text>
</comment>
<evidence type="ECO:0000259" key="5">
    <source>
        <dbReference type="SMART" id="SM01340"/>
    </source>
</evidence>
<dbReference type="SUPFAM" id="SSF55874">
    <property type="entry name" value="ATPase domain of HSP90 chaperone/DNA topoisomerase II/histidine kinase"/>
    <property type="match status" value="1"/>
</dbReference>
<gene>
    <name evidence="6" type="ORF">CA3LBN_001467</name>
</gene>
<dbReference type="InterPro" id="IPR014721">
    <property type="entry name" value="Ribsml_uS5_D2-typ_fold_subgr"/>
</dbReference>
<dbReference type="InterPro" id="IPR042121">
    <property type="entry name" value="MutL_C_regsub"/>
</dbReference>
<dbReference type="Pfam" id="PF01119">
    <property type="entry name" value="DNA_mis_repair"/>
    <property type="match status" value="1"/>
</dbReference>
<evidence type="ECO:0000256" key="1">
    <source>
        <dbReference type="ARBA" id="ARBA00006082"/>
    </source>
</evidence>
<dbReference type="InterPro" id="IPR036890">
    <property type="entry name" value="HATPase_C_sf"/>
</dbReference>
<dbReference type="PANTHER" id="PTHR10073">
    <property type="entry name" value="DNA MISMATCH REPAIR PROTEIN MLH, PMS, MUTL"/>
    <property type="match status" value="1"/>
</dbReference>
<dbReference type="InterPro" id="IPR014790">
    <property type="entry name" value="MutL_C"/>
</dbReference>
<dbReference type="InterPro" id="IPR037198">
    <property type="entry name" value="MutL_C_sf"/>
</dbReference>
<feature type="compositionally biased region" description="Polar residues" evidence="3">
    <location>
        <begin position="880"/>
        <end position="891"/>
    </location>
</feature>
<feature type="compositionally biased region" description="Polar residues" evidence="3">
    <location>
        <begin position="915"/>
        <end position="928"/>
    </location>
</feature>